<proteinExistence type="predicted"/>
<accession>A0ABU0BH18</accession>
<organism evidence="1 2">
    <name type="scientific">Ancylobacter polymorphus</name>
    <dbReference type="NCBI Taxonomy" id="223390"/>
    <lineage>
        <taxon>Bacteria</taxon>
        <taxon>Pseudomonadati</taxon>
        <taxon>Pseudomonadota</taxon>
        <taxon>Alphaproteobacteria</taxon>
        <taxon>Hyphomicrobiales</taxon>
        <taxon>Xanthobacteraceae</taxon>
        <taxon>Ancylobacter</taxon>
    </lineage>
</organism>
<gene>
    <name evidence="1" type="ORF">J2S75_003661</name>
</gene>
<sequence>MIGPFSTEVCDDAVKCQRADEGRGLPMVTRHTHPKRLAAPAAPMAARHVGRGPGLVDEHQSVGFKVQLILEPSFAQNEDLHAVLFGGVCGLFARDGVPSEEALDRADAKARPCFARLARTSLIVAF</sequence>
<name>A0ABU0BH18_9HYPH</name>
<reference evidence="1 2" key="1">
    <citation type="submission" date="2023-07" db="EMBL/GenBank/DDBJ databases">
        <title>Genomic Encyclopedia of Type Strains, Phase IV (KMG-IV): sequencing the most valuable type-strain genomes for metagenomic binning, comparative biology and taxonomic classification.</title>
        <authorList>
            <person name="Goeker M."/>
        </authorList>
    </citation>
    <scope>NUCLEOTIDE SEQUENCE [LARGE SCALE GENOMIC DNA]</scope>
    <source>
        <strain evidence="1 2">DSM 2457</strain>
    </source>
</reference>
<protein>
    <submittedName>
        <fullName evidence="1">Uncharacterized protein</fullName>
    </submittedName>
</protein>
<dbReference type="Proteomes" id="UP001224682">
    <property type="component" value="Unassembled WGS sequence"/>
</dbReference>
<comment type="caution">
    <text evidence="1">The sequence shown here is derived from an EMBL/GenBank/DDBJ whole genome shotgun (WGS) entry which is preliminary data.</text>
</comment>
<dbReference type="EMBL" id="JAUSUI010000008">
    <property type="protein sequence ID" value="MDQ0304616.1"/>
    <property type="molecule type" value="Genomic_DNA"/>
</dbReference>
<evidence type="ECO:0000313" key="2">
    <source>
        <dbReference type="Proteomes" id="UP001224682"/>
    </source>
</evidence>
<evidence type="ECO:0000313" key="1">
    <source>
        <dbReference type="EMBL" id="MDQ0304616.1"/>
    </source>
</evidence>
<keyword evidence="2" id="KW-1185">Reference proteome</keyword>